<sequence>MESILDELISDINQAESAQVTHYICLGVGISSREGSYRKLRVEKNEEGKIALGVDNDLHYIGDDCEIEKTGSFEDGGIDYEIREDGILLLLLQLQK</sequence>
<reference evidence="1 2" key="1">
    <citation type="journal article" date="2018" name="Nat. Biotechnol.">
        <title>A standardized bacterial taxonomy based on genome phylogeny substantially revises the tree of life.</title>
        <authorList>
            <person name="Parks D.H."/>
            <person name="Chuvochina M."/>
            <person name="Waite D.W."/>
            <person name="Rinke C."/>
            <person name="Skarshewski A."/>
            <person name="Chaumeil P.A."/>
            <person name="Hugenholtz P."/>
        </authorList>
    </citation>
    <scope>NUCLEOTIDE SEQUENCE [LARGE SCALE GENOMIC DNA]</scope>
    <source>
        <strain evidence="1">UBA10948</strain>
    </source>
</reference>
<gene>
    <name evidence="1" type="ORF">DDZ44_00070</name>
</gene>
<protein>
    <submittedName>
        <fullName evidence="1">Uncharacterized protein</fullName>
    </submittedName>
</protein>
<evidence type="ECO:0000313" key="1">
    <source>
        <dbReference type="EMBL" id="HBK52318.1"/>
    </source>
</evidence>
<dbReference type="RefSeq" id="WP_061213507.1">
    <property type="nucleotide sequence ID" value="NZ_DHSN01000066.1"/>
</dbReference>
<dbReference type="AlphaFoldDB" id="A0A354YSI4"/>
<evidence type="ECO:0000313" key="2">
    <source>
        <dbReference type="Proteomes" id="UP000263273"/>
    </source>
</evidence>
<name>A0A354YSI4_9FIRM</name>
<comment type="caution">
    <text evidence="1">The sequence shown here is derived from an EMBL/GenBank/DDBJ whole genome shotgun (WGS) entry which is preliminary data.</text>
</comment>
<proteinExistence type="predicted"/>
<accession>A0A354YSI4</accession>
<dbReference type="Proteomes" id="UP000263273">
    <property type="component" value="Unassembled WGS sequence"/>
</dbReference>
<organism evidence="1 2">
    <name type="scientific">Syntrophomonas wolfei</name>
    <dbReference type="NCBI Taxonomy" id="863"/>
    <lineage>
        <taxon>Bacteria</taxon>
        <taxon>Bacillati</taxon>
        <taxon>Bacillota</taxon>
        <taxon>Clostridia</taxon>
        <taxon>Eubacteriales</taxon>
        <taxon>Syntrophomonadaceae</taxon>
        <taxon>Syntrophomonas</taxon>
    </lineage>
</organism>
<dbReference type="EMBL" id="DNZF01000002">
    <property type="protein sequence ID" value="HBK52318.1"/>
    <property type="molecule type" value="Genomic_DNA"/>
</dbReference>